<sequence length="330" mass="36501">MSPPKGGGPWKAWEVTRRLPCRKILVSLPVMPREYQYPFELRHLVYFREVARHLHFRRAAEALAVAQPALSRQIAQLEKALGTPLFARSRRKVELTPAGRLLQDRLEPLLRALSNIPAEMRALSEGQVGHIRVAFTGLAMATVLPGILREFNRKHPGVRLELNESPTSAQLDALKAGEIACGFFHPDGPLAGIHTRVLLRERNGVLLPADHPLASRRRLHLKQLASTPFVLFPRQHNPGFYDRVLAAFALAGVSPRIEEEVWPRSNGIGLVRAGLGATFMPPSEARQLPPDLRFCPLSGPAPESTLVVGWPEKPEPSPALSAFLAVAVRD</sequence>
<name>A0A1J5TYF6_9ZZZZ</name>
<dbReference type="InterPro" id="IPR000847">
    <property type="entry name" value="LysR_HTH_N"/>
</dbReference>
<evidence type="ECO:0000259" key="5">
    <source>
        <dbReference type="PROSITE" id="PS50931"/>
    </source>
</evidence>
<evidence type="ECO:0000256" key="1">
    <source>
        <dbReference type="ARBA" id="ARBA00009437"/>
    </source>
</evidence>
<comment type="caution">
    <text evidence="6">The sequence shown here is derived from an EMBL/GenBank/DDBJ whole genome shotgun (WGS) entry which is preliminary data.</text>
</comment>
<dbReference type="Gene3D" id="1.10.10.10">
    <property type="entry name" value="Winged helix-like DNA-binding domain superfamily/Winged helix DNA-binding domain"/>
    <property type="match status" value="1"/>
</dbReference>
<dbReference type="GO" id="GO:0003700">
    <property type="term" value="F:DNA-binding transcription factor activity"/>
    <property type="evidence" value="ECO:0007669"/>
    <property type="project" value="InterPro"/>
</dbReference>
<keyword evidence="3" id="KW-0238">DNA-binding</keyword>
<evidence type="ECO:0000256" key="3">
    <source>
        <dbReference type="ARBA" id="ARBA00023125"/>
    </source>
</evidence>
<dbReference type="PANTHER" id="PTHR30346:SF17">
    <property type="entry name" value="LYSR FAMILY TRANSCRIPTIONAL REGULATOR"/>
    <property type="match status" value="1"/>
</dbReference>
<dbReference type="GO" id="GO:0032993">
    <property type="term" value="C:protein-DNA complex"/>
    <property type="evidence" value="ECO:0007669"/>
    <property type="project" value="TreeGrafter"/>
</dbReference>
<proteinExistence type="inferred from homology"/>
<dbReference type="SUPFAM" id="SSF46785">
    <property type="entry name" value="Winged helix' DNA-binding domain"/>
    <property type="match status" value="1"/>
</dbReference>
<dbReference type="SUPFAM" id="SSF53850">
    <property type="entry name" value="Periplasmic binding protein-like II"/>
    <property type="match status" value="1"/>
</dbReference>
<keyword evidence="2" id="KW-0805">Transcription regulation</keyword>
<dbReference type="InterPro" id="IPR036390">
    <property type="entry name" value="WH_DNA-bd_sf"/>
</dbReference>
<dbReference type="PANTHER" id="PTHR30346">
    <property type="entry name" value="TRANSCRIPTIONAL DUAL REGULATOR HCAR-RELATED"/>
    <property type="match status" value="1"/>
</dbReference>
<dbReference type="PROSITE" id="PS50931">
    <property type="entry name" value="HTH_LYSR"/>
    <property type="match status" value="1"/>
</dbReference>
<dbReference type="InterPro" id="IPR005119">
    <property type="entry name" value="LysR_subst-bd"/>
</dbReference>
<comment type="similarity">
    <text evidence="1">Belongs to the LysR transcriptional regulatory family.</text>
</comment>
<reference evidence="6" key="1">
    <citation type="submission" date="2016-10" db="EMBL/GenBank/DDBJ databases">
        <title>Sequence of Gallionella enrichment culture.</title>
        <authorList>
            <person name="Poehlein A."/>
            <person name="Muehling M."/>
            <person name="Daniel R."/>
        </authorList>
    </citation>
    <scope>NUCLEOTIDE SEQUENCE</scope>
</reference>
<dbReference type="Pfam" id="PF00126">
    <property type="entry name" value="HTH_1"/>
    <property type="match status" value="1"/>
</dbReference>
<evidence type="ECO:0000313" key="6">
    <source>
        <dbReference type="EMBL" id="OIR18844.1"/>
    </source>
</evidence>
<dbReference type="CDD" id="cd08414">
    <property type="entry name" value="PBP2_LTTR_aromatics_like"/>
    <property type="match status" value="1"/>
</dbReference>
<dbReference type="PRINTS" id="PR00039">
    <property type="entry name" value="HTHLYSR"/>
</dbReference>
<dbReference type="FunFam" id="1.10.10.10:FF:000001">
    <property type="entry name" value="LysR family transcriptional regulator"/>
    <property type="match status" value="1"/>
</dbReference>
<evidence type="ECO:0000256" key="2">
    <source>
        <dbReference type="ARBA" id="ARBA00023015"/>
    </source>
</evidence>
<evidence type="ECO:0000256" key="4">
    <source>
        <dbReference type="ARBA" id="ARBA00023163"/>
    </source>
</evidence>
<dbReference type="GO" id="GO:0003677">
    <property type="term" value="F:DNA binding"/>
    <property type="evidence" value="ECO:0007669"/>
    <property type="project" value="UniProtKB-KW"/>
</dbReference>
<protein>
    <submittedName>
        <fullName evidence="6">HTH-type transcriptional regulator BenM</fullName>
    </submittedName>
</protein>
<dbReference type="Gene3D" id="3.40.190.10">
    <property type="entry name" value="Periplasmic binding protein-like II"/>
    <property type="match status" value="2"/>
</dbReference>
<dbReference type="EMBL" id="MLJW01000002">
    <property type="protein sequence ID" value="OIR18844.1"/>
    <property type="molecule type" value="Genomic_DNA"/>
</dbReference>
<organism evidence="6">
    <name type="scientific">mine drainage metagenome</name>
    <dbReference type="NCBI Taxonomy" id="410659"/>
    <lineage>
        <taxon>unclassified sequences</taxon>
        <taxon>metagenomes</taxon>
        <taxon>ecological metagenomes</taxon>
    </lineage>
</organism>
<dbReference type="Pfam" id="PF03466">
    <property type="entry name" value="LysR_substrate"/>
    <property type="match status" value="1"/>
</dbReference>
<feature type="domain" description="HTH lysR-type" evidence="5">
    <location>
        <begin position="39"/>
        <end position="96"/>
    </location>
</feature>
<dbReference type="AlphaFoldDB" id="A0A1J5TYF6"/>
<dbReference type="InterPro" id="IPR036388">
    <property type="entry name" value="WH-like_DNA-bd_sf"/>
</dbReference>
<gene>
    <name evidence="6" type="primary">benM_1</name>
    <name evidence="6" type="ORF">GALL_11860</name>
</gene>
<keyword evidence="4" id="KW-0804">Transcription</keyword>
<accession>A0A1J5TYF6</accession>